<dbReference type="PANTHER" id="PTHR42085:SF1">
    <property type="entry name" value="F-BOX DOMAIN-CONTAINING PROTEIN"/>
    <property type="match status" value="1"/>
</dbReference>
<proteinExistence type="predicted"/>
<gene>
    <name evidence="1" type="ORF">HETSPECPRED_010520</name>
</gene>
<evidence type="ECO:0000313" key="1">
    <source>
        <dbReference type="EMBL" id="CAF9936994.1"/>
    </source>
</evidence>
<dbReference type="Proteomes" id="UP000664521">
    <property type="component" value="Unassembled WGS sequence"/>
</dbReference>
<reference evidence="1" key="1">
    <citation type="submission" date="2021-03" db="EMBL/GenBank/DDBJ databases">
        <authorList>
            <person name="Tagirdzhanova G."/>
        </authorList>
    </citation>
    <scope>NUCLEOTIDE SEQUENCE</scope>
</reference>
<evidence type="ECO:0000313" key="2">
    <source>
        <dbReference type="Proteomes" id="UP000664521"/>
    </source>
</evidence>
<keyword evidence="2" id="KW-1185">Reference proteome</keyword>
<accession>A0A8H3G5M3</accession>
<sequence length="278" mass="30993">MIIFEPHRLKTVVIRLLSSAQSSAPAKAAMPATRSNDGRVATNFMCLPRELRNDVFRCIAISRLDADCPATFRPVGIDGHMYRIGYFPKDTVIPLLLVCRQFHDEVAAVLYGENTFAFHLSGLSVGPVAFLESLSPRYVQLLTKVYIRTGYVAADQGLSYSVPAATSDSTAAQEKKLIDQRRQLALSTVLVKEAWPARYGVQVDNANYETYEIADSPITIHDSRRIGNGSWPYTVGQLWKMIVRSSSSGEIIRSCRRIEWLYDDSDGPQVAAFQDIEP</sequence>
<dbReference type="OrthoDB" id="2951834at2759"/>
<protein>
    <recommendedName>
        <fullName evidence="3">F-box domain-containing protein</fullName>
    </recommendedName>
</protein>
<dbReference type="EMBL" id="CAJPDS010000097">
    <property type="protein sequence ID" value="CAF9936994.1"/>
    <property type="molecule type" value="Genomic_DNA"/>
</dbReference>
<comment type="caution">
    <text evidence="1">The sequence shown here is derived from an EMBL/GenBank/DDBJ whole genome shotgun (WGS) entry which is preliminary data.</text>
</comment>
<dbReference type="AlphaFoldDB" id="A0A8H3G5M3"/>
<evidence type="ECO:0008006" key="3">
    <source>
        <dbReference type="Google" id="ProtNLM"/>
    </source>
</evidence>
<name>A0A8H3G5M3_9LECA</name>
<dbReference type="PANTHER" id="PTHR42085">
    <property type="entry name" value="F-BOX DOMAIN-CONTAINING PROTEIN"/>
    <property type="match status" value="1"/>
</dbReference>
<organism evidence="1 2">
    <name type="scientific">Heterodermia speciosa</name>
    <dbReference type="NCBI Taxonomy" id="116794"/>
    <lineage>
        <taxon>Eukaryota</taxon>
        <taxon>Fungi</taxon>
        <taxon>Dikarya</taxon>
        <taxon>Ascomycota</taxon>
        <taxon>Pezizomycotina</taxon>
        <taxon>Lecanoromycetes</taxon>
        <taxon>OSLEUM clade</taxon>
        <taxon>Lecanoromycetidae</taxon>
        <taxon>Caliciales</taxon>
        <taxon>Physciaceae</taxon>
        <taxon>Heterodermia</taxon>
    </lineage>
</organism>
<dbReference type="InterPro" id="IPR038883">
    <property type="entry name" value="AN11006-like"/>
</dbReference>